<reference evidence="5" key="1">
    <citation type="journal article" date="1997" name="Nucleic Acids Res.">
        <title>tRNAscan-SE: a program for improved detection of transfer RNA genes in genomic sequence.</title>
        <authorList>
            <person name="Lowe T.M."/>
            <person name="Eddy S.R."/>
        </authorList>
    </citation>
    <scope>NUCLEOTIDE SEQUENCE [LARGE SCALE GENOMIC DNA]</scope>
</reference>
<dbReference type="Gene3D" id="3.40.50.300">
    <property type="entry name" value="P-loop containing nucleotide triphosphate hydrolases"/>
    <property type="match status" value="1"/>
</dbReference>
<feature type="compositionally biased region" description="Basic and acidic residues" evidence="1">
    <location>
        <begin position="297"/>
        <end position="317"/>
    </location>
</feature>
<dbReference type="GeneID" id="108620841"/>
<dbReference type="Pfam" id="PF00350">
    <property type="entry name" value="Dynamin_N"/>
    <property type="match status" value="1"/>
</dbReference>
<evidence type="ECO:0000256" key="2">
    <source>
        <dbReference type="SAM" id="SignalP"/>
    </source>
</evidence>
<reference evidence="6" key="3">
    <citation type="submission" date="2025-08" db="UniProtKB">
        <authorList>
            <consortium name="RefSeq"/>
        </authorList>
    </citation>
    <scope>IDENTIFICATION</scope>
    <source>
        <tissue evidence="6">Whole organism</tissue>
    </source>
</reference>
<evidence type="ECO:0000256" key="1">
    <source>
        <dbReference type="SAM" id="MobiDB-lite"/>
    </source>
</evidence>
<feature type="region of interest" description="Disordered" evidence="1">
    <location>
        <begin position="47"/>
        <end position="529"/>
    </location>
</feature>
<dbReference type="InterPro" id="IPR027417">
    <property type="entry name" value="P-loop_NTPase"/>
</dbReference>
<dbReference type="CDD" id="cd09913">
    <property type="entry name" value="EHD"/>
    <property type="match status" value="1"/>
</dbReference>
<feature type="compositionally biased region" description="Acidic residues" evidence="1">
    <location>
        <begin position="492"/>
        <end position="510"/>
    </location>
</feature>
<feature type="domain" description="Dynamin N-terminal" evidence="3">
    <location>
        <begin position="614"/>
        <end position="772"/>
    </location>
</feature>
<proteinExistence type="predicted"/>
<organism evidence="5 6">
    <name type="scientific">Drosophila arizonae</name>
    <name type="common">Fruit fly</name>
    <dbReference type="NCBI Taxonomy" id="7263"/>
    <lineage>
        <taxon>Eukaryota</taxon>
        <taxon>Metazoa</taxon>
        <taxon>Ecdysozoa</taxon>
        <taxon>Arthropoda</taxon>
        <taxon>Hexapoda</taxon>
        <taxon>Insecta</taxon>
        <taxon>Pterygota</taxon>
        <taxon>Neoptera</taxon>
        <taxon>Endopterygota</taxon>
        <taxon>Diptera</taxon>
        <taxon>Brachycera</taxon>
        <taxon>Muscomorpha</taxon>
        <taxon>Ephydroidea</taxon>
        <taxon>Drosophilidae</taxon>
        <taxon>Drosophila</taxon>
    </lineage>
</organism>
<feature type="signal peptide" evidence="2">
    <location>
        <begin position="1"/>
        <end position="26"/>
    </location>
</feature>
<sequence length="996" mass="110104">MGRLTLWFLLGLTLIAVSNNVGLANADAGPSESECRPYIEKAINELKTDGVTGKDGSGELQADQPRGDDDDDDDGGIDEKETVEITDVDSTEDAKSVNDLDGDGIPDDQDDDIDGDGIPNDEDDDIDGDGIPNDKDDDIDGDGIPNEDDDDIDGDGIPNTEDDDIDGDGIPNDKDDDIDGDGIPNEEDDDIDGDGIPNDKDDDLDGDGIPNDEDADIDGDGVVNEKDNDIDGDGIPNAEDNDLDGDGLPNEKDEDLDGDGLVNHEDEDIDGDGTLNHEDGDLDGDGLPNDKDEDLDGDGKVNHEDSDIDGDGVHNDEDHDVDGDGLSNSEEPQSMDIDGDGVPNNVDDDIDGDNKVNEKDDDMDGDGILNEHDNDMDGDGIPNDHDDSRETVDDDDEEEEVKKRSKREVDAAPVGEIEAPPSPAEEFPAEEEKEEEAAEAEPEAAVEEEPVKEEELEVEAEAEPEPEAEAQPAVAVEQQEEAVEVEQKPVEEAVEPEPEASGEAAEEPQAEETAVAAEDAIDADDEDTKPEDELLWEGAVPQNRRSRQHITELLLLDEEFNAREKATDNVAEIILRDIKKIYENAIKPLETLYKYRDLSNRHFGDPEIFSKPLILFMGPWSGGKSSILNYLTDNEYTPNSLRTGAEPSPAYFNILMWGNETEVLDGTQLAADYTFSGLQKFGQGLEERLRGLKLKNKLLEKVNIVEIPGILEVRKQVSRVFPFNDACQWFIDRADIIFLVYDPAKLDVGPETEAILDQLKGREYQTRIILNKADTVKPEELLRVQGALIWNISPLMSSAQPPLMYTTSLWTHPYQEGAPARLLLAQERAFLRDLRTAIDKRIEHKIASARRFAVRVRNHAKMVDCYLNTYYNHKTLFGNKKRIADDIIDHPQNYHIYEGLSTLTNISRYDLPDPDVYRDFFRLNPLYEFKKLSETCTYFRGCPITKLDLAIAYELPELAGKYKKMSEAALASIEAQAQTQAQAQPSNVQAEPRKTS</sequence>
<evidence type="ECO:0000259" key="3">
    <source>
        <dbReference type="Pfam" id="PF00350"/>
    </source>
</evidence>
<feature type="compositionally biased region" description="Acidic residues" evidence="1">
    <location>
        <begin position="427"/>
        <end position="468"/>
    </location>
</feature>
<feature type="chain" id="PRO_5046608426" evidence="2">
    <location>
        <begin position="27"/>
        <end position="996"/>
    </location>
</feature>
<feature type="compositionally biased region" description="Acidic residues" evidence="1">
    <location>
        <begin position="135"/>
        <end position="167"/>
    </location>
</feature>
<evidence type="ECO:0000259" key="4">
    <source>
        <dbReference type="Pfam" id="PF16880"/>
    </source>
</evidence>
<dbReference type="Proteomes" id="UP000694904">
    <property type="component" value="Chromosome 2"/>
</dbReference>
<dbReference type="SUPFAM" id="SSF52540">
    <property type="entry name" value="P-loop containing nucleoside triphosphate hydrolases"/>
    <property type="match status" value="1"/>
</dbReference>
<dbReference type="Gene3D" id="1.10.268.20">
    <property type="match status" value="2"/>
</dbReference>
<dbReference type="PANTHER" id="PTHR43681">
    <property type="entry name" value="TRANSMEMBRANE GTPASE FZO"/>
    <property type="match status" value="1"/>
</dbReference>
<name>A0ABM1Q1I4_DROAR</name>
<dbReference type="PANTHER" id="PTHR43681:SF1">
    <property type="entry name" value="SARCALUMENIN"/>
    <property type="match status" value="1"/>
</dbReference>
<feature type="compositionally biased region" description="Acidic residues" evidence="1">
    <location>
        <begin position="100"/>
        <end position="128"/>
    </location>
</feature>
<dbReference type="InterPro" id="IPR051943">
    <property type="entry name" value="TRAFAC_Dynamin-like_GTPase"/>
</dbReference>
<evidence type="ECO:0000313" key="6">
    <source>
        <dbReference type="RefSeq" id="XP_017873320.1"/>
    </source>
</evidence>
<gene>
    <name evidence="6" type="primary">LOC108620841</name>
</gene>
<keyword evidence="5" id="KW-1185">Reference proteome</keyword>
<dbReference type="InterPro" id="IPR031692">
    <property type="entry name" value="EHD_N"/>
</dbReference>
<evidence type="ECO:0000313" key="5">
    <source>
        <dbReference type="Proteomes" id="UP000694904"/>
    </source>
</evidence>
<accession>A0ABM1Q1I4</accession>
<dbReference type="RefSeq" id="XP_017873320.1">
    <property type="nucleotide sequence ID" value="XM_018017831.1"/>
</dbReference>
<dbReference type="Pfam" id="PF16880">
    <property type="entry name" value="EHD_N"/>
    <property type="match status" value="1"/>
</dbReference>
<feature type="compositionally biased region" description="Acidic residues" evidence="1">
    <location>
        <begin position="174"/>
        <end position="193"/>
    </location>
</feature>
<keyword evidence="2" id="KW-0732">Signal</keyword>
<feature type="compositionally biased region" description="Acidic residues" evidence="1">
    <location>
        <begin position="200"/>
        <end position="219"/>
    </location>
</feature>
<feature type="compositionally biased region" description="Basic and acidic residues" evidence="1">
    <location>
        <begin position="382"/>
        <end position="391"/>
    </location>
</feature>
<protein>
    <submittedName>
        <fullName evidence="6">Sarcalumenin isoform X3</fullName>
    </submittedName>
</protein>
<reference evidence="5" key="2">
    <citation type="journal article" date="2016" name="G3 (Bethesda)">
        <title>Genome Evolution in Three Species of Cactophilic Drosophila.</title>
        <authorList>
            <person name="Sanchez-Flores A."/>
            <person name="Penazola F."/>
            <person name="Carpinteyro-Ponce J."/>
            <person name="Nazario-Yepiz N."/>
            <person name="Abreu-Goodger C."/>
            <person name="Machado C.A."/>
            <person name="Markow T.A."/>
        </authorList>
    </citation>
    <scope>NUCLEOTIDE SEQUENCE [LARGE SCALE GENOMIC DNA]</scope>
</reference>
<feature type="domain" description="EH" evidence="4">
    <location>
        <begin position="578"/>
        <end position="609"/>
    </location>
</feature>
<feature type="compositionally biased region" description="Acidic residues" evidence="1">
    <location>
        <begin position="519"/>
        <end position="529"/>
    </location>
</feature>
<dbReference type="InterPro" id="IPR045063">
    <property type="entry name" value="Dynamin_N"/>
</dbReference>